<dbReference type="RefSeq" id="WP_354220023.1">
    <property type="nucleotide sequence ID" value="NZ_JBEPMX010000007.1"/>
</dbReference>
<accession>A0ABV2KXN7</accession>
<comment type="caution">
    <text evidence="1">The sequence shown here is derived from an EMBL/GenBank/DDBJ whole genome shotgun (WGS) entry which is preliminary data.</text>
</comment>
<keyword evidence="2" id="KW-1185">Reference proteome</keyword>
<evidence type="ECO:0000313" key="2">
    <source>
        <dbReference type="Proteomes" id="UP001549167"/>
    </source>
</evidence>
<sequence>MSTKRKLIYLSLILIVSSIIFAEYVGLTNLSNDQLNSRGLAGAVVLDKEKDEDNNNYYIFIGLVDEPNPVKVQVKSENMWNLIEQHRTYTVLYKWTNNETPILDQIEINDEFANIYKDEIETLIKRNN</sequence>
<protein>
    <recommendedName>
        <fullName evidence="3">DUF3221 domain-containing protein</fullName>
    </recommendedName>
</protein>
<dbReference type="EMBL" id="JBEPMX010000007">
    <property type="protein sequence ID" value="MET3683445.1"/>
    <property type="molecule type" value="Genomic_DNA"/>
</dbReference>
<evidence type="ECO:0000313" key="1">
    <source>
        <dbReference type="EMBL" id="MET3683445.1"/>
    </source>
</evidence>
<evidence type="ECO:0008006" key="3">
    <source>
        <dbReference type="Google" id="ProtNLM"/>
    </source>
</evidence>
<proteinExistence type="predicted"/>
<name>A0ABV2KXN7_9BACI</name>
<reference evidence="1 2" key="1">
    <citation type="submission" date="2024-06" db="EMBL/GenBank/DDBJ databases">
        <title>Genomic Encyclopedia of Type Strains, Phase IV (KMG-IV): sequencing the most valuable type-strain genomes for metagenomic binning, comparative biology and taxonomic classification.</title>
        <authorList>
            <person name="Goeker M."/>
        </authorList>
    </citation>
    <scope>NUCLEOTIDE SEQUENCE [LARGE SCALE GENOMIC DNA]</scope>
    <source>
        <strain evidence="1 2">DSM 23520</strain>
    </source>
</reference>
<gene>
    <name evidence="1" type="ORF">ABID56_001540</name>
</gene>
<organism evidence="1 2">
    <name type="scientific">Alkalibacillus flavidus</name>
    <dbReference type="NCBI Taxonomy" id="546021"/>
    <lineage>
        <taxon>Bacteria</taxon>
        <taxon>Bacillati</taxon>
        <taxon>Bacillota</taxon>
        <taxon>Bacilli</taxon>
        <taxon>Bacillales</taxon>
        <taxon>Bacillaceae</taxon>
        <taxon>Alkalibacillus</taxon>
    </lineage>
</organism>
<dbReference type="Proteomes" id="UP001549167">
    <property type="component" value="Unassembled WGS sequence"/>
</dbReference>